<dbReference type="InterPro" id="IPR037033">
    <property type="entry name" value="DNA-dir_RNAP_su2_hyb_sf"/>
</dbReference>
<evidence type="ECO:0000313" key="7">
    <source>
        <dbReference type="EMBL" id="OMH82741.1"/>
    </source>
</evidence>
<keyword evidence="5" id="KW-0804">Transcription</keyword>
<protein>
    <recommendedName>
        <fullName evidence="1">DNA-directed RNA polymerase</fullName>
        <ecNumber evidence="1">2.7.7.6</ecNumber>
    </recommendedName>
</protein>
<keyword evidence="4" id="KW-0548">Nucleotidyltransferase</keyword>
<dbReference type="GO" id="GO:0006351">
    <property type="term" value="P:DNA-templated transcription"/>
    <property type="evidence" value="ECO:0007669"/>
    <property type="project" value="InterPro"/>
</dbReference>
<keyword evidence="8" id="KW-1185">Reference proteome</keyword>
<dbReference type="Proteomes" id="UP000188320">
    <property type="component" value="Unassembled WGS sequence"/>
</dbReference>
<dbReference type="Pfam" id="PF00562">
    <property type="entry name" value="RNA_pol_Rpb2_6"/>
    <property type="match status" value="1"/>
</dbReference>
<dbReference type="EC" id="2.7.7.6" evidence="1"/>
<keyword evidence="3" id="KW-0808">Transferase</keyword>
<evidence type="ECO:0000256" key="5">
    <source>
        <dbReference type="ARBA" id="ARBA00023163"/>
    </source>
</evidence>
<dbReference type="AlphaFoldDB" id="A0A1R1PP74"/>
<evidence type="ECO:0000256" key="1">
    <source>
        <dbReference type="ARBA" id="ARBA00012418"/>
    </source>
</evidence>
<feature type="domain" description="DNA-directed RNA polymerase subunit 2 hybrid-binding" evidence="6">
    <location>
        <begin position="34"/>
        <end position="124"/>
    </location>
</feature>
<accession>A0A1R1PP74</accession>
<evidence type="ECO:0000256" key="2">
    <source>
        <dbReference type="ARBA" id="ARBA00022478"/>
    </source>
</evidence>
<dbReference type="GO" id="GO:0003677">
    <property type="term" value="F:DNA binding"/>
    <property type="evidence" value="ECO:0007669"/>
    <property type="project" value="InterPro"/>
</dbReference>
<comment type="caution">
    <text evidence="7">The sequence shown here is derived from an EMBL/GenBank/DDBJ whole genome shotgun (WGS) entry which is preliminary data.</text>
</comment>
<evidence type="ECO:0000256" key="3">
    <source>
        <dbReference type="ARBA" id="ARBA00022679"/>
    </source>
</evidence>
<reference evidence="8" key="1">
    <citation type="submission" date="2017-01" db="EMBL/GenBank/DDBJ databases">
        <authorList>
            <person name="Wang Y."/>
            <person name="White M."/>
            <person name="Kvist S."/>
            <person name="Moncalvo J.-M."/>
        </authorList>
    </citation>
    <scope>NUCLEOTIDE SEQUENCE [LARGE SCALE GENOMIC DNA]</scope>
    <source>
        <strain evidence="8">COL-18-3</strain>
    </source>
</reference>
<gene>
    <name evidence="7" type="ORF">AX774_g3773</name>
</gene>
<name>A0A1R1PP74_ZANCU</name>
<evidence type="ECO:0000313" key="8">
    <source>
        <dbReference type="Proteomes" id="UP000188320"/>
    </source>
</evidence>
<dbReference type="GO" id="GO:0000428">
    <property type="term" value="C:DNA-directed RNA polymerase complex"/>
    <property type="evidence" value="ECO:0007669"/>
    <property type="project" value="UniProtKB-KW"/>
</dbReference>
<dbReference type="SUPFAM" id="SSF64484">
    <property type="entry name" value="beta and beta-prime subunits of DNA dependent RNA-polymerase"/>
    <property type="match status" value="1"/>
</dbReference>
<dbReference type="EMBL" id="LSSK01000604">
    <property type="protein sequence ID" value="OMH82741.1"/>
    <property type="molecule type" value="Genomic_DNA"/>
</dbReference>
<sequence>MRRFPNGQIKFVGEVTDKDIDSLSVYDLLSEAGNLIPYVNHNQAARVSFSIHMQKQAVSSDYDIFGGKLTKAVNKWYNPLCEEPMVKAPSTDKFPYNGINLKCKIAFYNKMNIEDAIVISKSAALKMTSYRISMMIITTTTV</sequence>
<dbReference type="InterPro" id="IPR007120">
    <property type="entry name" value="DNA-dir_RNAP_su2_dom"/>
</dbReference>
<organism evidence="7 8">
    <name type="scientific">Zancudomyces culisetae</name>
    <name type="common">Gut fungus</name>
    <name type="synonym">Smittium culisetae</name>
    <dbReference type="NCBI Taxonomy" id="1213189"/>
    <lineage>
        <taxon>Eukaryota</taxon>
        <taxon>Fungi</taxon>
        <taxon>Fungi incertae sedis</taxon>
        <taxon>Zoopagomycota</taxon>
        <taxon>Kickxellomycotina</taxon>
        <taxon>Harpellomycetes</taxon>
        <taxon>Harpellales</taxon>
        <taxon>Legeriomycetaceae</taxon>
        <taxon>Zancudomyces</taxon>
    </lineage>
</organism>
<evidence type="ECO:0000256" key="4">
    <source>
        <dbReference type="ARBA" id="ARBA00022695"/>
    </source>
</evidence>
<keyword evidence="2" id="KW-0240">DNA-directed RNA polymerase</keyword>
<proteinExistence type="predicted"/>
<dbReference type="GO" id="GO:0003899">
    <property type="term" value="F:DNA-directed RNA polymerase activity"/>
    <property type="evidence" value="ECO:0007669"/>
    <property type="project" value="UniProtKB-EC"/>
</dbReference>
<evidence type="ECO:0000259" key="6">
    <source>
        <dbReference type="Pfam" id="PF00562"/>
    </source>
</evidence>
<dbReference type="Gene3D" id="2.40.270.10">
    <property type="entry name" value="DNA-directed RNA polymerase, subunit 2, domain 6"/>
    <property type="match status" value="1"/>
</dbReference>